<evidence type="ECO:0000256" key="7">
    <source>
        <dbReference type="ARBA" id="ARBA00022691"/>
    </source>
</evidence>
<dbReference type="InterPro" id="IPR029028">
    <property type="entry name" value="Alpha/beta_knot_MTases"/>
</dbReference>
<evidence type="ECO:0000256" key="10">
    <source>
        <dbReference type="PIRNR" id="PIRNR015601"/>
    </source>
</evidence>
<keyword evidence="4 10" id="KW-0698">rRNA processing</keyword>
<reference evidence="13" key="1">
    <citation type="submission" date="2023-05" db="EMBL/GenBank/DDBJ databases">
        <authorList>
            <person name="Zhang X."/>
        </authorList>
    </citation>
    <scope>NUCLEOTIDE SEQUENCE</scope>
    <source>
        <strain evidence="13">BD1B2-1</strain>
    </source>
</reference>
<dbReference type="SUPFAM" id="SSF88697">
    <property type="entry name" value="PUA domain-like"/>
    <property type="match status" value="1"/>
</dbReference>
<dbReference type="PANTHER" id="PTHR30027:SF3">
    <property type="entry name" value="16S RRNA (URACIL(1498)-N(3))-METHYLTRANSFERASE"/>
    <property type="match status" value="1"/>
</dbReference>
<evidence type="ECO:0000256" key="2">
    <source>
        <dbReference type="ARBA" id="ARBA00005528"/>
    </source>
</evidence>
<dbReference type="PIRSF" id="PIRSF015601">
    <property type="entry name" value="MTase_slr0722"/>
    <property type="match status" value="1"/>
</dbReference>
<comment type="caution">
    <text evidence="13">The sequence shown here is derived from an EMBL/GenBank/DDBJ whole genome shotgun (WGS) entry which is preliminary data.</text>
</comment>
<evidence type="ECO:0000259" key="12">
    <source>
        <dbReference type="Pfam" id="PF20260"/>
    </source>
</evidence>
<evidence type="ECO:0000256" key="5">
    <source>
        <dbReference type="ARBA" id="ARBA00022603"/>
    </source>
</evidence>
<keyword evidence="5 10" id="KW-0489">Methyltransferase</keyword>
<dbReference type="GO" id="GO:0070042">
    <property type="term" value="F:rRNA (uridine-N3-)-methyltransferase activity"/>
    <property type="evidence" value="ECO:0007669"/>
    <property type="project" value="TreeGrafter"/>
</dbReference>
<dbReference type="NCBIfam" id="NF008702">
    <property type="entry name" value="PRK11713.6-1"/>
    <property type="match status" value="1"/>
</dbReference>
<keyword evidence="7 10" id="KW-0949">S-adenosyl-L-methionine</keyword>
<dbReference type="SUPFAM" id="SSF75217">
    <property type="entry name" value="alpha/beta knot"/>
    <property type="match status" value="1"/>
</dbReference>
<evidence type="ECO:0000259" key="11">
    <source>
        <dbReference type="Pfam" id="PF04452"/>
    </source>
</evidence>
<gene>
    <name evidence="13" type="ORF">QNI22_28135</name>
</gene>
<dbReference type="CDD" id="cd18084">
    <property type="entry name" value="RsmE-like"/>
    <property type="match status" value="1"/>
</dbReference>
<evidence type="ECO:0000256" key="3">
    <source>
        <dbReference type="ARBA" id="ARBA00022490"/>
    </source>
</evidence>
<evidence type="ECO:0000313" key="13">
    <source>
        <dbReference type="EMBL" id="MDJ1504563.1"/>
    </source>
</evidence>
<keyword evidence="6 10" id="KW-0808">Transferase</keyword>
<dbReference type="Pfam" id="PF20260">
    <property type="entry name" value="PUA_4"/>
    <property type="match status" value="1"/>
</dbReference>
<dbReference type="EC" id="2.1.1.193" evidence="10"/>
<dbReference type="InterPro" id="IPR046886">
    <property type="entry name" value="RsmE_MTase_dom"/>
</dbReference>
<sequence>MLLFYAPDFTTDSPLLPEEETRHALKVLRLETGEFIHITDGKGNLYTTKIVSSDLKKPRFQIMQHQSDYGKRDYFIHVAVAPTKNPDRTEWLVEKCVELGIDTISFIQCDHSERKHFKTDRLEKICVSAMKQSLKAQLPEIQDIIPFEKFVTKTDLWDQKFIGYLDEQKKYYLSEIAKPNQRYCILIGPEGDFSPREVGMAQQQGFIPVSLGESRLRTETAAMAACHILNIINQK</sequence>
<dbReference type="InterPro" id="IPR015947">
    <property type="entry name" value="PUA-like_sf"/>
</dbReference>
<evidence type="ECO:0000256" key="6">
    <source>
        <dbReference type="ARBA" id="ARBA00022679"/>
    </source>
</evidence>
<dbReference type="InterPro" id="IPR006700">
    <property type="entry name" value="RsmE"/>
</dbReference>
<dbReference type="Gene3D" id="2.40.240.20">
    <property type="entry name" value="Hypothetical PUA domain-like, domain 1"/>
    <property type="match status" value="1"/>
</dbReference>
<comment type="subcellular location">
    <subcellularLocation>
        <location evidence="1 10">Cytoplasm</location>
    </subcellularLocation>
</comment>
<dbReference type="InterPro" id="IPR029026">
    <property type="entry name" value="tRNA_m1G_MTases_N"/>
</dbReference>
<dbReference type="PANTHER" id="PTHR30027">
    <property type="entry name" value="RIBOSOMAL RNA SMALL SUBUNIT METHYLTRANSFERASE E"/>
    <property type="match status" value="1"/>
</dbReference>
<proteinExistence type="inferred from homology"/>
<dbReference type="NCBIfam" id="TIGR00046">
    <property type="entry name" value="RsmE family RNA methyltransferase"/>
    <property type="match status" value="1"/>
</dbReference>
<dbReference type="Proteomes" id="UP001232063">
    <property type="component" value="Unassembled WGS sequence"/>
</dbReference>
<comment type="catalytic activity">
    <reaction evidence="9 10">
        <text>uridine(1498) in 16S rRNA + S-adenosyl-L-methionine = N(3)-methyluridine(1498) in 16S rRNA + S-adenosyl-L-homocysteine + H(+)</text>
        <dbReference type="Rhea" id="RHEA:42920"/>
        <dbReference type="Rhea" id="RHEA-COMP:10283"/>
        <dbReference type="Rhea" id="RHEA-COMP:10284"/>
        <dbReference type="ChEBI" id="CHEBI:15378"/>
        <dbReference type="ChEBI" id="CHEBI:57856"/>
        <dbReference type="ChEBI" id="CHEBI:59789"/>
        <dbReference type="ChEBI" id="CHEBI:65315"/>
        <dbReference type="ChEBI" id="CHEBI:74502"/>
        <dbReference type="EC" id="2.1.1.193"/>
    </reaction>
</comment>
<feature type="domain" description="Ribosomal RNA small subunit methyltransferase E methyltransferase" evidence="11">
    <location>
        <begin position="76"/>
        <end position="229"/>
    </location>
</feature>
<protein>
    <recommendedName>
        <fullName evidence="10">Ribosomal RNA small subunit methyltransferase E</fullName>
        <ecNumber evidence="10">2.1.1.193</ecNumber>
    </recommendedName>
</protein>
<dbReference type="Gene3D" id="3.40.1280.10">
    <property type="match status" value="1"/>
</dbReference>
<dbReference type="AlphaFoldDB" id="A0AAE3RBR1"/>
<keyword evidence="14" id="KW-1185">Reference proteome</keyword>
<dbReference type="GO" id="GO:0005737">
    <property type="term" value="C:cytoplasm"/>
    <property type="evidence" value="ECO:0007669"/>
    <property type="project" value="UniProtKB-SubCell"/>
</dbReference>
<dbReference type="GO" id="GO:0070475">
    <property type="term" value="P:rRNA base methylation"/>
    <property type="evidence" value="ECO:0007669"/>
    <property type="project" value="TreeGrafter"/>
</dbReference>
<name>A0AAE3RBR1_9BACT</name>
<comment type="function">
    <text evidence="8 10">Specifically methylates the N3 position of the uracil ring of uridine 1498 (m3U1498) in 16S rRNA. Acts on the fully assembled 30S ribosomal subunit.</text>
</comment>
<evidence type="ECO:0000256" key="1">
    <source>
        <dbReference type="ARBA" id="ARBA00004496"/>
    </source>
</evidence>
<evidence type="ECO:0000256" key="4">
    <source>
        <dbReference type="ARBA" id="ARBA00022552"/>
    </source>
</evidence>
<comment type="similarity">
    <text evidence="2 10">Belongs to the RNA methyltransferase RsmE family.</text>
</comment>
<evidence type="ECO:0000256" key="9">
    <source>
        <dbReference type="ARBA" id="ARBA00047944"/>
    </source>
</evidence>
<keyword evidence="3 10" id="KW-0963">Cytoplasm</keyword>
<evidence type="ECO:0000313" key="14">
    <source>
        <dbReference type="Proteomes" id="UP001232063"/>
    </source>
</evidence>
<dbReference type="Pfam" id="PF04452">
    <property type="entry name" value="Methyltrans_RNA"/>
    <property type="match status" value="1"/>
</dbReference>
<dbReference type="InterPro" id="IPR046887">
    <property type="entry name" value="RsmE_PUA-like"/>
</dbReference>
<organism evidence="13 14">
    <name type="scientific">Xanthocytophaga agilis</name>
    <dbReference type="NCBI Taxonomy" id="3048010"/>
    <lineage>
        <taxon>Bacteria</taxon>
        <taxon>Pseudomonadati</taxon>
        <taxon>Bacteroidota</taxon>
        <taxon>Cytophagia</taxon>
        <taxon>Cytophagales</taxon>
        <taxon>Rhodocytophagaceae</taxon>
        <taxon>Xanthocytophaga</taxon>
    </lineage>
</organism>
<evidence type="ECO:0000256" key="8">
    <source>
        <dbReference type="ARBA" id="ARBA00025699"/>
    </source>
</evidence>
<dbReference type="RefSeq" id="WP_314515965.1">
    <property type="nucleotide sequence ID" value="NZ_JASJOU010000012.1"/>
</dbReference>
<accession>A0AAE3RBR1</accession>
<feature type="domain" description="Ribosomal RNA small subunit methyltransferase E PUA-like" evidence="12">
    <location>
        <begin position="16"/>
        <end position="61"/>
    </location>
</feature>
<dbReference type="EMBL" id="JASJOU010000012">
    <property type="protein sequence ID" value="MDJ1504563.1"/>
    <property type="molecule type" value="Genomic_DNA"/>
</dbReference>